<dbReference type="Pfam" id="PF00501">
    <property type="entry name" value="AMP-binding"/>
    <property type="match status" value="1"/>
</dbReference>
<dbReference type="SMART" id="SM00823">
    <property type="entry name" value="PKS_PP"/>
    <property type="match status" value="1"/>
</dbReference>
<name>A0ABT2DE15_9BURK</name>
<dbReference type="Gene3D" id="3.40.50.12780">
    <property type="entry name" value="N-terminal domain of ligase-like"/>
    <property type="match status" value="1"/>
</dbReference>
<dbReference type="InterPro" id="IPR020806">
    <property type="entry name" value="PKS_PP-bd"/>
</dbReference>
<dbReference type="InterPro" id="IPR000873">
    <property type="entry name" value="AMP-dep_synth/lig_dom"/>
</dbReference>
<dbReference type="InterPro" id="IPR020845">
    <property type="entry name" value="AMP-binding_CS"/>
</dbReference>
<dbReference type="CDD" id="cd05931">
    <property type="entry name" value="FAAL"/>
    <property type="match status" value="1"/>
</dbReference>
<accession>A0ABT2DE15</accession>
<evidence type="ECO:0000256" key="3">
    <source>
        <dbReference type="ARBA" id="ARBA00022553"/>
    </source>
</evidence>
<dbReference type="Gene3D" id="3.30.559.30">
    <property type="entry name" value="Nonribosomal peptide synthetase, condensation domain"/>
    <property type="match status" value="1"/>
</dbReference>
<dbReference type="SUPFAM" id="SSF47336">
    <property type="entry name" value="ACP-like"/>
    <property type="match status" value="1"/>
</dbReference>
<dbReference type="Gene3D" id="3.30.559.10">
    <property type="entry name" value="Chloramphenicol acetyltransferase-like domain"/>
    <property type="match status" value="1"/>
</dbReference>
<dbReference type="InterPro" id="IPR023213">
    <property type="entry name" value="CAT-like_dom_sf"/>
</dbReference>
<dbReference type="PROSITE" id="PS50075">
    <property type="entry name" value="CARRIER"/>
    <property type="match status" value="1"/>
</dbReference>
<dbReference type="SUPFAM" id="SSF52777">
    <property type="entry name" value="CoA-dependent acyltransferases"/>
    <property type="match status" value="2"/>
</dbReference>
<reference evidence="7 8" key="1">
    <citation type="submission" date="2022-08" db="EMBL/GenBank/DDBJ databases">
        <title>Reclassification of Massilia species as members of the genera Telluria, Duganella, Pseudoduganella, Mokoshia gen. nov. and Zemynaea gen. nov. using orthogonal and non-orthogonal genome-based approaches.</title>
        <authorList>
            <person name="Bowman J.P."/>
        </authorList>
    </citation>
    <scope>NUCLEOTIDE SEQUENCE [LARGE SCALE GENOMIC DNA]</scope>
    <source>
        <strain evidence="7 8">JCM 31605</strain>
    </source>
</reference>
<keyword evidence="2" id="KW-0596">Phosphopantetheine</keyword>
<keyword evidence="4" id="KW-0436">Ligase</keyword>
<feature type="region of interest" description="Disordered" evidence="5">
    <location>
        <begin position="142"/>
        <end position="163"/>
    </location>
</feature>
<dbReference type="InterPro" id="IPR001242">
    <property type="entry name" value="Condensation_dom"/>
</dbReference>
<dbReference type="Pfam" id="PF00668">
    <property type="entry name" value="Condensation"/>
    <property type="match status" value="1"/>
</dbReference>
<comment type="similarity">
    <text evidence="1">Belongs to the ATP-dependent AMP-binding enzyme family.</text>
</comment>
<dbReference type="Proteomes" id="UP001206126">
    <property type="component" value="Unassembled WGS sequence"/>
</dbReference>
<evidence type="ECO:0000313" key="8">
    <source>
        <dbReference type="Proteomes" id="UP001206126"/>
    </source>
</evidence>
<sequence length="1066" mass="113215">MQPGLLAGVRRLAAETPDRIALTFLDDDGGAPRTLTFGQIDNESRRIARRLLRHCPDAQRALVLHRPGPELVTALCACWVAGITPVPTYPPTYRLGSRASERFERLVADADAQLALVDSASLARTWQAGHGAGALRWLATDETHPDDDAGAQSRPGAGPALIQYTSGSTGSPRGVCLSHANLEANLATMAERFALPPSACVVSWLPPYHDMGLIGGILPMLAFGVHLVLMAPAHFIARPRRWLEAISRYRATHSGGPNFAYELCAQKLAPQDLAGLDLSSWRVAFCGAETVRAASLQRFAALAASAGFSADALAPCYGLAESTLLVSARAPGTGLATHARDEEGETAQQRVSCGAPGPGVRVAIVDERGRRCPERSVGEIWIAGAQVAAGYWRQDRLNAQVFGQVLEGDPAAWLRSGDTGYLHDGELYVTGRIKDLIILRGRNCYPADIEQLAGASHPALDPLAVAAFSDEGAHGERLVLACELRRERRRADQQQVARAIQAALAQALDVSADEIVLLLPGALPRTTSGKISRSGTRDAWRSGELALAPATPAPARAAGQAALLDCAARLAGFDPGQVDSDWTLGELGIDSLKRVELAITLEQELGRAISVEQLRPDLPLRELQWLLDAAPGGPADAAGGAGQAAAYAPSPVQLRLLAAGVADPNDFLEIVYLRVPAALDLGALEAALAWLVQRHPALRLRFERAGAAGWSARPDGAGIGLERLDMATVPAGARGWQNAVLQQLRAAIDIERGHLAHAVWLDRGAGETGVLALALHHLAIDAVSVAILLRGLQHAYGQACRGTLAPPAPDAFLDWLGARQARTATPGWAEDELRFWRAVCGSAGPPEAQPWPFVFEHTAQQRLAPLANRRFLERFADGPARHDALLAAFCHAWCGASGDASALVLLNQHGRSGASAAAVGWLVDFYPVRVHAAPSSPQRQYAVARQAHAAVAPHAADYALLCHGAAAHGEAQRLAQPALALEFRGAVDNGFRRDGVFTFLGATHLPGAWNEARARSGSFPVLELSAGMSDGTLAWHLCYLPHALDRDKAEAIGAAVARFLERLLED</sequence>
<dbReference type="InterPro" id="IPR036736">
    <property type="entry name" value="ACP-like_sf"/>
</dbReference>
<organism evidence="7 8">
    <name type="scientific">Massilia agilis</name>
    <dbReference type="NCBI Taxonomy" id="1811226"/>
    <lineage>
        <taxon>Bacteria</taxon>
        <taxon>Pseudomonadati</taxon>
        <taxon>Pseudomonadota</taxon>
        <taxon>Betaproteobacteria</taxon>
        <taxon>Burkholderiales</taxon>
        <taxon>Oxalobacteraceae</taxon>
        <taxon>Telluria group</taxon>
        <taxon>Massilia</taxon>
    </lineage>
</organism>
<gene>
    <name evidence="7" type="ORF">NX774_14330</name>
</gene>
<dbReference type="Gene3D" id="3.30.300.30">
    <property type="match status" value="1"/>
</dbReference>
<evidence type="ECO:0000256" key="5">
    <source>
        <dbReference type="SAM" id="MobiDB-lite"/>
    </source>
</evidence>
<dbReference type="PANTHER" id="PTHR22754:SF32">
    <property type="entry name" value="DISCO-INTERACTING PROTEIN 2"/>
    <property type="match status" value="1"/>
</dbReference>
<dbReference type="InterPro" id="IPR045851">
    <property type="entry name" value="AMP-bd_C_sf"/>
</dbReference>
<dbReference type="PANTHER" id="PTHR22754">
    <property type="entry name" value="DISCO-INTERACTING PROTEIN 2 DIP2 -RELATED"/>
    <property type="match status" value="1"/>
</dbReference>
<proteinExistence type="inferred from homology"/>
<dbReference type="InterPro" id="IPR040097">
    <property type="entry name" value="FAAL/FAAC"/>
</dbReference>
<dbReference type="Gene3D" id="1.10.1200.10">
    <property type="entry name" value="ACP-like"/>
    <property type="match status" value="1"/>
</dbReference>
<dbReference type="SUPFAM" id="SSF56801">
    <property type="entry name" value="Acetyl-CoA synthetase-like"/>
    <property type="match status" value="1"/>
</dbReference>
<keyword evidence="8" id="KW-1185">Reference proteome</keyword>
<comment type="caution">
    <text evidence="7">The sequence shown here is derived from an EMBL/GenBank/DDBJ whole genome shotgun (WGS) entry which is preliminary data.</text>
</comment>
<dbReference type="RefSeq" id="WP_258822920.1">
    <property type="nucleotide sequence ID" value="NZ_JANUHB010000003.1"/>
</dbReference>
<evidence type="ECO:0000313" key="7">
    <source>
        <dbReference type="EMBL" id="MCS0809104.1"/>
    </source>
</evidence>
<dbReference type="Pfam" id="PF00550">
    <property type="entry name" value="PP-binding"/>
    <property type="match status" value="1"/>
</dbReference>
<feature type="domain" description="Carrier" evidence="6">
    <location>
        <begin position="554"/>
        <end position="634"/>
    </location>
</feature>
<evidence type="ECO:0000259" key="6">
    <source>
        <dbReference type="PROSITE" id="PS50075"/>
    </source>
</evidence>
<evidence type="ECO:0000256" key="4">
    <source>
        <dbReference type="ARBA" id="ARBA00022598"/>
    </source>
</evidence>
<keyword evidence="3" id="KW-0597">Phosphoprotein</keyword>
<dbReference type="PROSITE" id="PS00455">
    <property type="entry name" value="AMP_BINDING"/>
    <property type="match status" value="1"/>
</dbReference>
<protein>
    <submittedName>
        <fullName evidence="7">AMP-binding protein</fullName>
    </submittedName>
</protein>
<dbReference type="EMBL" id="JANUHB010000003">
    <property type="protein sequence ID" value="MCS0809104.1"/>
    <property type="molecule type" value="Genomic_DNA"/>
</dbReference>
<evidence type="ECO:0000256" key="2">
    <source>
        <dbReference type="ARBA" id="ARBA00022450"/>
    </source>
</evidence>
<evidence type="ECO:0000256" key="1">
    <source>
        <dbReference type="ARBA" id="ARBA00006432"/>
    </source>
</evidence>
<dbReference type="InterPro" id="IPR009081">
    <property type="entry name" value="PP-bd_ACP"/>
</dbReference>
<dbReference type="InterPro" id="IPR042099">
    <property type="entry name" value="ANL_N_sf"/>
</dbReference>